<dbReference type="GeneID" id="103111174"/>
<feature type="compositionally biased region" description="Low complexity" evidence="8">
    <location>
        <begin position="78"/>
        <end position="89"/>
    </location>
</feature>
<dbReference type="PANTHER" id="PTHR12447:SF3">
    <property type="entry name" value="ANKYRIN REPEAT DOMAIN-CONTAINING PROTEIN 13B"/>
    <property type="match status" value="1"/>
</dbReference>
<feature type="region of interest" description="Disordered" evidence="8">
    <location>
        <begin position="836"/>
        <end position="881"/>
    </location>
</feature>
<dbReference type="Pfam" id="PF11904">
    <property type="entry name" value="ANKRD13_C"/>
    <property type="match status" value="1"/>
</dbReference>
<feature type="domain" description="Ankyrin repeat" evidence="9">
    <location>
        <begin position="305"/>
        <end position="632"/>
    </location>
</feature>
<feature type="compositionally biased region" description="Pro residues" evidence="8">
    <location>
        <begin position="116"/>
        <end position="127"/>
    </location>
</feature>
<keyword evidence="3" id="KW-1003">Cell membrane</keyword>
<evidence type="ECO:0000256" key="8">
    <source>
        <dbReference type="SAM" id="MobiDB-lite"/>
    </source>
</evidence>
<feature type="compositionally biased region" description="Low complexity" evidence="8">
    <location>
        <begin position="1"/>
        <end position="14"/>
    </location>
</feature>
<protein>
    <submittedName>
        <fullName evidence="11">Ankyrin repeat domain-containing protein 13B isoform X1</fullName>
    </submittedName>
</protein>
<feature type="compositionally biased region" description="Low complexity" evidence="8">
    <location>
        <begin position="591"/>
        <end position="614"/>
    </location>
</feature>
<name>A0ABM3YG55_ERIEU</name>
<reference evidence="11" key="1">
    <citation type="submission" date="2025-08" db="UniProtKB">
        <authorList>
            <consortium name="RefSeq"/>
        </authorList>
    </citation>
    <scope>IDENTIFICATION</scope>
</reference>
<dbReference type="Pfam" id="PF12796">
    <property type="entry name" value="Ank_2"/>
    <property type="match status" value="1"/>
</dbReference>
<dbReference type="InterPro" id="IPR003903">
    <property type="entry name" value="UIM_dom"/>
</dbReference>
<evidence type="ECO:0000256" key="7">
    <source>
        <dbReference type="PROSITE-ProRule" id="PRU00023"/>
    </source>
</evidence>
<evidence type="ECO:0000313" key="11">
    <source>
        <dbReference type="RefSeq" id="XP_060060056.1"/>
    </source>
</evidence>
<dbReference type="PANTHER" id="PTHR12447">
    <property type="entry name" value="ANKYRIN REPEAT DOMAIN-CONTAINING PROTEIN 13"/>
    <property type="match status" value="1"/>
</dbReference>
<dbReference type="InterPro" id="IPR021832">
    <property type="entry name" value="ANKRD13"/>
</dbReference>
<sequence>MRPRGAGAAGARPCRGGGVPGARTPCAPAPSAERRLCVRGCGRCRASPRRAAPSRREPAPSPGGWGPLRAARRRRLARTPAARAARTTPGAPPPPAGAARTCPSRSPASRQRRPPAPRPRAPAPAPSLLPGRAPRPRHEERAMIPANASARKGPEGKYPLHYLVWHNRHRELEKEVRAGQADIEQLDPRGRTPLHLATTLGHLECARVLLAHGADVGRENRSGWTVLQEAVSTRDLELVQLVLRYRDYQRVVKRLAGIPVLLEKLRKAQDFYVEMKWEFTSWVPLVSKICPSDTYKVWKSGQNLRVDTTLLGFDHMTWQRGNRSFVFRGQDTSAVVMEIDHDRRVVYTETLALAGQDRELLLAAAQPTEEQVLSRLTAPVVTTQLDTKNISFERNKTGILGWRSEKTEMVNGYEAKVYGASNVELITRTRTEHLSEQHKGKVKGCKTPLQSFLGIAEQHGGPQNGTLITQTLSQANPTAITAEEYFNPNFELGNRDMGRPMELTTKTQKFKAKLWLCEEHPLSLCEQVAPIIDLMAVSNALFAKLRDFITLRLPPGFPVKIEIPIFHILNARITFGNLNGCDEPVPSVRGSPSSETPSPGSDSSSVSSSSSSTSCRGCEISPTLFEAPRGYSVLGGQREVAPRDEDDDLLQFAIQQSLLEAGSEYDQVTIWEALTNSKPGTHPMSYESRRQDRCVWEPSTYLPRPQERPAHAAAPARFPSVAGVKDAGPQPAAKPRRGRSRVPELRRAAASGHGAVGAGAGGAAAARAPGGGGAAAHPAALADRAVAPPAGALGHATRDPPRGEVSPCRFALRTAAGDWSRRLRGLVEHRAPEGERFGTGYLSGPGPWRQLARPCPPALLYPNPQPPPRGSDLSKGRARWS</sequence>
<dbReference type="InterPro" id="IPR055285">
    <property type="entry name" value="ANKRD13_C"/>
</dbReference>
<feature type="region of interest" description="Disordered" evidence="8">
    <location>
        <begin position="584"/>
        <end position="617"/>
    </location>
</feature>
<dbReference type="SMART" id="SM00248">
    <property type="entry name" value="ANK"/>
    <property type="match status" value="3"/>
</dbReference>
<dbReference type="SUPFAM" id="SSF48403">
    <property type="entry name" value="Ankyrin repeat"/>
    <property type="match status" value="1"/>
</dbReference>
<organism evidence="10 11">
    <name type="scientific">Erinaceus europaeus</name>
    <name type="common">Western European hedgehog</name>
    <dbReference type="NCBI Taxonomy" id="9365"/>
    <lineage>
        <taxon>Eukaryota</taxon>
        <taxon>Metazoa</taxon>
        <taxon>Chordata</taxon>
        <taxon>Craniata</taxon>
        <taxon>Vertebrata</taxon>
        <taxon>Euteleostomi</taxon>
        <taxon>Mammalia</taxon>
        <taxon>Eutheria</taxon>
        <taxon>Laurasiatheria</taxon>
        <taxon>Eulipotyphla</taxon>
        <taxon>Erinaceidae</taxon>
        <taxon>Erinaceinae</taxon>
        <taxon>Erinaceus</taxon>
    </lineage>
</organism>
<evidence type="ECO:0000256" key="6">
    <source>
        <dbReference type="ARBA" id="ARBA00024956"/>
    </source>
</evidence>
<feature type="region of interest" description="Disordered" evidence="8">
    <location>
        <begin position="702"/>
        <end position="776"/>
    </location>
</feature>
<feature type="compositionally biased region" description="Low complexity" evidence="8">
    <location>
        <begin position="97"/>
        <end position="109"/>
    </location>
</feature>
<dbReference type="Gene3D" id="1.25.40.20">
    <property type="entry name" value="Ankyrin repeat-containing domain"/>
    <property type="match status" value="1"/>
</dbReference>
<evidence type="ECO:0000259" key="9">
    <source>
        <dbReference type="Pfam" id="PF11904"/>
    </source>
</evidence>
<dbReference type="Proteomes" id="UP001652624">
    <property type="component" value="Chromosome 12"/>
</dbReference>
<evidence type="ECO:0000256" key="5">
    <source>
        <dbReference type="ARBA" id="ARBA00023136"/>
    </source>
</evidence>
<evidence type="ECO:0000256" key="4">
    <source>
        <dbReference type="ARBA" id="ARBA00022737"/>
    </source>
</evidence>
<keyword evidence="5" id="KW-0472">Membrane</keyword>
<feature type="compositionally biased region" description="Pro residues" evidence="8">
    <location>
        <begin position="854"/>
        <end position="869"/>
    </location>
</feature>
<feature type="compositionally biased region" description="Low complexity" evidence="8">
    <location>
        <begin position="38"/>
        <end position="51"/>
    </location>
</feature>
<feature type="region of interest" description="Disordered" evidence="8">
    <location>
        <begin position="1"/>
        <end position="139"/>
    </location>
</feature>
<evidence type="ECO:0000256" key="1">
    <source>
        <dbReference type="ARBA" id="ARBA00004236"/>
    </source>
</evidence>
<comment type="subcellular location">
    <subcellularLocation>
        <location evidence="1">Cell membrane</location>
    </subcellularLocation>
    <subcellularLocation>
        <location evidence="2">Late endosome</location>
    </subcellularLocation>
</comment>
<feature type="repeat" description="ANK" evidence="7">
    <location>
        <begin position="189"/>
        <end position="221"/>
    </location>
</feature>
<dbReference type="PROSITE" id="PS50088">
    <property type="entry name" value="ANK_REPEAT"/>
    <property type="match status" value="1"/>
</dbReference>
<keyword evidence="10" id="KW-1185">Reference proteome</keyword>
<dbReference type="InterPro" id="IPR036770">
    <property type="entry name" value="Ankyrin_rpt-contain_sf"/>
</dbReference>
<dbReference type="PROSITE" id="PS50330">
    <property type="entry name" value="UIM"/>
    <property type="match status" value="1"/>
</dbReference>
<evidence type="ECO:0000256" key="2">
    <source>
        <dbReference type="ARBA" id="ARBA00004603"/>
    </source>
</evidence>
<keyword evidence="7" id="KW-0040">ANK repeat</keyword>
<gene>
    <name evidence="11" type="primary">ANKRD13B</name>
</gene>
<accession>A0ABM3YG55</accession>
<dbReference type="PROSITE" id="PS50297">
    <property type="entry name" value="ANK_REP_REGION"/>
    <property type="match status" value="1"/>
</dbReference>
<evidence type="ECO:0000256" key="3">
    <source>
        <dbReference type="ARBA" id="ARBA00022475"/>
    </source>
</evidence>
<dbReference type="InterPro" id="IPR002110">
    <property type="entry name" value="Ankyrin_rpt"/>
</dbReference>
<evidence type="ECO:0000313" key="10">
    <source>
        <dbReference type="Proteomes" id="UP001652624"/>
    </source>
</evidence>
<keyword evidence="4" id="KW-0677">Repeat</keyword>
<dbReference type="RefSeq" id="XP_060060056.1">
    <property type="nucleotide sequence ID" value="XM_060204073.1"/>
</dbReference>
<proteinExistence type="predicted"/>
<comment type="function">
    <text evidence="6">Ubiquitin-binding protein that specifically recognizes and binds 'Lys-63'-linked ubiquitin. Does not bind 'Lys-48'-linked ubiquitin. Positively regulates the internalization of ligand-activated EGFR by binding to the Ub moiety of ubiquitinated EGFR at the cell membrane.</text>
</comment>